<name>A0ABU2SGM2_9ACTN</name>
<feature type="transmembrane region" description="Helical" evidence="1">
    <location>
        <begin position="131"/>
        <end position="150"/>
    </location>
</feature>
<evidence type="ECO:0000313" key="3">
    <source>
        <dbReference type="Proteomes" id="UP001180531"/>
    </source>
</evidence>
<dbReference type="EMBL" id="JAVRFI010000002">
    <property type="protein sequence ID" value="MDT0448131.1"/>
    <property type="molecule type" value="Genomic_DNA"/>
</dbReference>
<protein>
    <recommendedName>
        <fullName evidence="4">Integral membrane protein</fullName>
    </recommendedName>
</protein>
<dbReference type="Proteomes" id="UP001180531">
    <property type="component" value="Unassembled WGS sequence"/>
</dbReference>
<dbReference type="RefSeq" id="WP_311607760.1">
    <property type="nucleotide sequence ID" value="NZ_JAVRFI010000002.1"/>
</dbReference>
<feature type="transmembrane region" description="Helical" evidence="1">
    <location>
        <begin position="94"/>
        <end position="119"/>
    </location>
</feature>
<keyword evidence="3" id="KW-1185">Reference proteome</keyword>
<reference evidence="2" key="1">
    <citation type="submission" date="2024-05" db="EMBL/GenBank/DDBJ databases">
        <title>30 novel species of actinomycetes from the DSMZ collection.</title>
        <authorList>
            <person name="Nouioui I."/>
        </authorList>
    </citation>
    <scope>NUCLEOTIDE SEQUENCE</scope>
    <source>
        <strain evidence="2">DSM 40473</strain>
    </source>
</reference>
<feature type="transmembrane region" description="Helical" evidence="1">
    <location>
        <begin position="171"/>
        <end position="189"/>
    </location>
</feature>
<sequence>MHPKTAGRSVWTWSAVAASWAGLVVEMSLVATVLFLWGITHLAPDAGSPALPVLFLPLWLGILAVLSAILTPLLVMPAATLAHRAGTRGKGGDAWWWTPAGAAVVAGAAVGATGLVTWAGAGAVGAPETYVWWWLAVTALVVPAALLARLSACRTAQGRPGGLVRPVLAKGCGGVVGFFALTVAVMLLVDTVVN</sequence>
<accession>A0ABU2SGM2</accession>
<gene>
    <name evidence="2" type="ORF">RM609_03310</name>
</gene>
<keyword evidence="1" id="KW-0812">Transmembrane</keyword>
<proteinExistence type="predicted"/>
<feature type="transmembrane region" description="Helical" evidence="1">
    <location>
        <begin position="12"/>
        <end position="39"/>
    </location>
</feature>
<evidence type="ECO:0008006" key="4">
    <source>
        <dbReference type="Google" id="ProtNLM"/>
    </source>
</evidence>
<evidence type="ECO:0000256" key="1">
    <source>
        <dbReference type="SAM" id="Phobius"/>
    </source>
</evidence>
<evidence type="ECO:0000313" key="2">
    <source>
        <dbReference type="EMBL" id="MDT0448131.1"/>
    </source>
</evidence>
<keyword evidence="1" id="KW-1133">Transmembrane helix</keyword>
<feature type="transmembrane region" description="Helical" evidence="1">
    <location>
        <begin position="59"/>
        <end position="82"/>
    </location>
</feature>
<organism evidence="2 3">
    <name type="scientific">Streptomyces hesseae</name>
    <dbReference type="NCBI Taxonomy" id="3075519"/>
    <lineage>
        <taxon>Bacteria</taxon>
        <taxon>Bacillati</taxon>
        <taxon>Actinomycetota</taxon>
        <taxon>Actinomycetes</taxon>
        <taxon>Kitasatosporales</taxon>
        <taxon>Streptomycetaceae</taxon>
        <taxon>Streptomyces</taxon>
    </lineage>
</organism>
<comment type="caution">
    <text evidence="2">The sequence shown here is derived from an EMBL/GenBank/DDBJ whole genome shotgun (WGS) entry which is preliminary data.</text>
</comment>
<keyword evidence="1" id="KW-0472">Membrane</keyword>